<comment type="caution">
    <text evidence="9">The sequence shown here is derived from an EMBL/GenBank/DDBJ whole genome shotgun (WGS) entry which is preliminary data.</text>
</comment>
<keyword evidence="4 6" id="KW-1133">Transmembrane helix</keyword>
<dbReference type="Proteomes" id="UP001431784">
    <property type="component" value="Unassembled WGS sequence"/>
</dbReference>
<dbReference type="NCBIfam" id="TIGR00360">
    <property type="entry name" value="ComEC_N-term"/>
    <property type="match status" value="1"/>
</dbReference>
<dbReference type="Pfam" id="PF03772">
    <property type="entry name" value="Competence"/>
    <property type="match status" value="1"/>
</dbReference>
<evidence type="ECO:0000256" key="3">
    <source>
        <dbReference type="ARBA" id="ARBA00022692"/>
    </source>
</evidence>
<comment type="subcellular location">
    <subcellularLocation>
        <location evidence="1">Cell membrane</location>
        <topology evidence="1">Multi-pass membrane protein</topology>
    </subcellularLocation>
</comment>
<evidence type="ECO:0000256" key="6">
    <source>
        <dbReference type="SAM" id="Phobius"/>
    </source>
</evidence>
<dbReference type="PANTHER" id="PTHR30619:SF1">
    <property type="entry name" value="RECOMBINATION PROTEIN 2"/>
    <property type="match status" value="1"/>
</dbReference>
<feature type="transmembrane region" description="Helical" evidence="6">
    <location>
        <begin position="352"/>
        <end position="369"/>
    </location>
</feature>
<evidence type="ECO:0000256" key="1">
    <source>
        <dbReference type="ARBA" id="ARBA00004651"/>
    </source>
</evidence>
<dbReference type="PANTHER" id="PTHR30619">
    <property type="entry name" value="DNA INTERNALIZATION/COMPETENCE PROTEIN COMEC/REC2"/>
    <property type="match status" value="1"/>
</dbReference>
<evidence type="ECO:0000256" key="4">
    <source>
        <dbReference type="ARBA" id="ARBA00022989"/>
    </source>
</evidence>
<dbReference type="InterPro" id="IPR052159">
    <property type="entry name" value="Competence_DNA_uptake"/>
</dbReference>
<sequence>MLTFPAIRPALSLAVLTRGIAVQRGHLFLFVPVCLALGIGAYFSLPRDPAWTEWVALALGTGVLLAVLWVTPEDVAPLVLAVALVGTGLLVAGLRVYLVSAPVLTYRYYGAIEGRIVKIDRSASDALRLTLDQVVLERLDGAATPDRVRVSLHGQQGFIDPVPGLRVMLTGHLAPPPAPSEPGGFDFRRLAWFERLGAVGYTRSPVLARAPPQHGAAGLRIHRLRMQISSAVQDRLPGDAGGFAGAILTGDRSGISQARMEELRRSNLAHLLAISGLHMGLLTGFVFGLLRLLMALVPWFALRAPTRKIAALGALGAGVFYLLLSGGNVATERAFIMVAVMFGAVLLDRRAISLRSVAMAAILILVLRPEALVQAGFQMSFAATVALVAVFRALSAERAWRRSIPRWLWPIVSVIICSMVAGIATAPVAAASFNRLAEYGLIANLAAVPLMGLVIMPAAVLAAVLAPFGLEWVGLRVMEPAIGWILRVAETVSGFDGAVMPVVQPAPWVLPLLALGGVWMVVWRGGGAWLGATVTALAVLGWAQASGRPHLLITADGVVLGLMGDQGRMISRGRAGSFAAESWLQADGDGASQADAFARTGVKDTRSPVVHLRRNGLDVVHLLGQRGLDYLPALCLEGRFVVTSAQPEAVQGACHIITPRDLRASGAIAMTLRDNGVLVMRTVADTSGQRPWTHQ</sequence>
<feature type="transmembrane region" description="Helical" evidence="6">
    <location>
        <begin position="27"/>
        <end position="45"/>
    </location>
</feature>
<evidence type="ECO:0000256" key="2">
    <source>
        <dbReference type="ARBA" id="ARBA00022475"/>
    </source>
</evidence>
<evidence type="ECO:0000313" key="9">
    <source>
        <dbReference type="EMBL" id="MDD7969705.1"/>
    </source>
</evidence>
<accession>A0ABT5T3K7</accession>
<dbReference type="RefSeq" id="WP_274350187.1">
    <property type="nucleotide sequence ID" value="NZ_JAQZSM010000001.1"/>
</dbReference>
<organism evidence="9 10">
    <name type="scientific">Roseinatronobacter alkalisoli</name>
    <dbReference type="NCBI Taxonomy" id="3028235"/>
    <lineage>
        <taxon>Bacteria</taxon>
        <taxon>Pseudomonadati</taxon>
        <taxon>Pseudomonadota</taxon>
        <taxon>Alphaproteobacteria</taxon>
        <taxon>Rhodobacterales</taxon>
        <taxon>Paracoccaceae</taxon>
        <taxon>Roseinatronobacter</taxon>
    </lineage>
</organism>
<name>A0ABT5T3K7_9RHOB</name>
<dbReference type="InterPro" id="IPR025405">
    <property type="entry name" value="DUF4131"/>
</dbReference>
<proteinExistence type="predicted"/>
<dbReference type="InterPro" id="IPR004477">
    <property type="entry name" value="ComEC_N"/>
</dbReference>
<feature type="transmembrane region" description="Helical" evidence="6">
    <location>
        <begin position="268"/>
        <end position="289"/>
    </location>
</feature>
<feature type="transmembrane region" description="Helical" evidence="6">
    <location>
        <begin position="407"/>
        <end position="430"/>
    </location>
</feature>
<keyword evidence="2" id="KW-1003">Cell membrane</keyword>
<reference evidence="9" key="1">
    <citation type="submission" date="2023-02" db="EMBL/GenBank/DDBJ databases">
        <title>Description of Roseinatronobacter alkalisoli sp. nov., an alkaliphilic bacerium isolated from soda soil.</title>
        <authorList>
            <person name="Wei W."/>
        </authorList>
    </citation>
    <scope>NUCLEOTIDE SEQUENCE</scope>
    <source>
        <strain evidence="9">HJB301</strain>
    </source>
</reference>
<evidence type="ECO:0000259" key="8">
    <source>
        <dbReference type="Pfam" id="PF13567"/>
    </source>
</evidence>
<keyword evidence="5 6" id="KW-0472">Membrane</keyword>
<feature type="transmembrane region" description="Helical" evidence="6">
    <location>
        <begin position="78"/>
        <end position="98"/>
    </location>
</feature>
<gene>
    <name evidence="9" type="ORF">PUT78_01215</name>
</gene>
<feature type="transmembrane region" description="Helical" evidence="6">
    <location>
        <begin position="375"/>
        <end position="395"/>
    </location>
</feature>
<evidence type="ECO:0000256" key="5">
    <source>
        <dbReference type="ARBA" id="ARBA00023136"/>
    </source>
</evidence>
<feature type="transmembrane region" description="Helical" evidence="6">
    <location>
        <begin position="523"/>
        <end position="543"/>
    </location>
</feature>
<feature type="transmembrane region" description="Helical" evidence="6">
    <location>
        <begin position="309"/>
        <end position="331"/>
    </location>
</feature>
<keyword evidence="3 6" id="KW-0812">Transmembrane</keyword>
<evidence type="ECO:0000259" key="7">
    <source>
        <dbReference type="Pfam" id="PF03772"/>
    </source>
</evidence>
<feature type="domain" description="ComEC/Rec2-related protein" evidence="7">
    <location>
        <begin position="247"/>
        <end position="524"/>
    </location>
</feature>
<evidence type="ECO:0000313" key="10">
    <source>
        <dbReference type="Proteomes" id="UP001431784"/>
    </source>
</evidence>
<keyword evidence="10" id="KW-1185">Reference proteome</keyword>
<protein>
    <submittedName>
        <fullName evidence="9">ComEC/Rec2 family competence protein</fullName>
    </submittedName>
</protein>
<feature type="transmembrane region" description="Helical" evidence="6">
    <location>
        <begin position="450"/>
        <end position="470"/>
    </location>
</feature>
<feature type="transmembrane region" description="Helical" evidence="6">
    <location>
        <begin position="54"/>
        <end position="72"/>
    </location>
</feature>
<dbReference type="Pfam" id="PF13567">
    <property type="entry name" value="DUF4131"/>
    <property type="match status" value="1"/>
</dbReference>
<dbReference type="EMBL" id="JAQZSM010000001">
    <property type="protein sequence ID" value="MDD7969705.1"/>
    <property type="molecule type" value="Genomic_DNA"/>
</dbReference>
<feature type="domain" description="DUF4131" evidence="8">
    <location>
        <begin position="51"/>
        <end position="205"/>
    </location>
</feature>